<comment type="caution">
    <text evidence="8">The sequence shown here is derived from an EMBL/GenBank/DDBJ whole genome shotgun (WGS) entry which is preliminary data.</text>
</comment>
<keyword evidence="2 4" id="KW-0472">Membrane</keyword>
<dbReference type="RefSeq" id="WP_380894863.1">
    <property type="nucleotide sequence ID" value="NZ_JBHTKY010000004.1"/>
</dbReference>
<keyword evidence="4" id="KW-0798">TonB box</keyword>
<evidence type="ECO:0000313" key="8">
    <source>
        <dbReference type="EMBL" id="MFD1164852.1"/>
    </source>
</evidence>
<comment type="subcellular location">
    <subcellularLocation>
        <location evidence="1 4">Cell outer membrane</location>
    </subcellularLocation>
</comment>
<evidence type="ECO:0000256" key="3">
    <source>
        <dbReference type="ARBA" id="ARBA00023237"/>
    </source>
</evidence>
<organism evidence="8 9">
    <name type="scientific">Sphingobacterium daejeonense</name>
    <dbReference type="NCBI Taxonomy" id="371142"/>
    <lineage>
        <taxon>Bacteria</taxon>
        <taxon>Pseudomonadati</taxon>
        <taxon>Bacteroidota</taxon>
        <taxon>Sphingobacteriia</taxon>
        <taxon>Sphingobacteriales</taxon>
        <taxon>Sphingobacteriaceae</taxon>
        <taxon>Sphingobacterium</taxon>
    </lineage>
</organism>
<feature type="domain" description="TonB-dependent receptor plug" evidence="7">
    <location>
        <begin position="228"/>
        <end position="318"/>
    </location>
</feature>
<dbReference type="InterPro" id="IPR012910">
    <property type="entry name" value="Plug_dom"/>
</dbReference>
<dbReference type="Proteomes" id="UP001597205">
    <property type="component" value="Unassembled WGS sequence"/>
</dbReference>
<dbReference type="PANTHER" id="PTHR40980">
    <property type="entry name" value="PLUG DOMAIN-CONTAINING PROTEIN"/>
    <property type="match status" value="1"/>
</dbReference>
<keyword evidence="3" id="KW-0998">Cell outer membrane</keyword>
<comment type="similarity">
    <text evidence="4">Belongs to the TonB-dependent receptor family.</text>
</comment>
<keyword evidence="5" id="KW-1133">Transmembrane helix</keyword>
<dbReference type="Pfam" id="PF07715">
    <property type="entry name" value="Plug"/>
    <property type="match status" value="1"/>
</dbReference>
<keyword evidence="9" id="KW-1185">Reference proteome</keyword>
<evidence type="ECO:0000259" key="6">
    <source>
        <dbReference type="Pfam" id="PF00593"/>
    </source>
</evidence>
<dbReference type="PANTHER" id="PTHR40980:SF4">
    <property type="entry name" value="TONB-DEPENDENT RECEPTOR-LIKE BETA-BARREL DOMAIN-CONTAINING PROTEIN"/>
    <property type="match status" value="1"/>
</dbReference>
<accession>A0ABW3RIU3</accession>
<dbReference type="Pfam" id="PF00593">
    <property type="entry name" value="TonB_dep_Rec_b-barrel"/>
    <property type="match status" value="1"/>
</dbReference>
<evidence type="ECO:0000313" key="9">
    <source>
        <dbReference type="Proteomes" id="UP001597205"/>
    </source>
</evidence>
<dbReference type="Pfam" id="PF13620">
    <property type="entry name" value="CarboxypepD_reg"/>
    <property type="match status" value="1"/>
</dbReference>
<keyword evidence="5" id="KW-0812">Transmembrane</keyword>
<feature type="domain" description="TonB-dependent receptor-like beta-barrel" evidence="6">
    <location>
        <begin position="620"/>
        <end position="1030"/>
    </location>
</feature>
<dbReference type="InterPro" id="IPR008969">
    <property type="entry name" value="CarboxyPept-like_regulatory"/>
</dbReference>
<evidence type="ECO:0000256" key="1">
    <source>
        <dbReference type="ARBA" id="ARBA00004442"/>
    </source>
</evidence>
<dbReference type="InterPro" id="IPR000531">
    <property type="entry name" value="Beta-barrel_TonB"/>
</dbReference>
<name>A0ABW3RIU3_9SPHI</name>
<dbReference type="Gene3D" id="2.40.170.20">
    <property type="entry name" value="TonB-dependent receptor, beta-barrel domain"/>
    <property type="match status" value="1"/>
</dbReference>
<gene>
    <name evidence="8" type="ORF">ACFQ2C_04440</name>
</gene>
<sequence>MHYYLHIRLLFMRTSIFIVLLNICSTLIANPSKGQLLETKVTVEKPTSSLLGLINELEEQFIPLVYDRELIASVSQSQKTKNFINRPLKEVLSYTLKNSTITFKETAGYILLERKKQQHGRLIGRILDNWGKPLSKANIQVLGTNYKIESSVDGSYALSLPTGKYKVQVSHISKQTQEIASVEVKAGESTKLDVAMIDRSSKIEEVRVETTFKKASTAGLYAAQKNAVTVTDGISAEQIARTPDNDVGQVLKRITGLTTVNNRSVIVRGMSDRYNQAMLDGIPLPSTSQFKRDFAFDIIPVEMVSSVVVNKTASPELSAEFSGGQVTINTLDIPDANFTLFQYGSGTTSQLVGKDFLRLGQRSTSEYFGLPSKSAQQPKDIFVWNTHTEAIREDAIPLGEKTNEKARDLMLNYRHNNLTYKDLDAIEQSKKLNPDAFKSYRYGANPNQNIRMTFGRVYDLRNNSRFGFSLSGNFRNEQNIVEFNNVRGTIGLQNFMDSVGFGKRGPGQSFRFNSSAGAVANVGYQTSRFKASLKNMYARTYADHFNQITRLYYGDLTPPIDNPSNLIREQYQQPEAMSLQQHQLNTEVSLPWGIKSDVMFTINKIKQQILDEKRMRYNVTTKIGDTYYFQNPNLFRFAASTNVTEKYDYRMWTNINQRDLNWAASFSKSFMISDFLENTMKIGYQGVNKFRSLDVLEMLPATRSYDENPSNSNRSAPRIMTNYAELMKPENLGNGNGQAYYYAMNTGGRISSGGMNNHSAYIMLDQKLWDKLRLVYGARLEFFDLENRQHQQILSLYGPDALNDPKYAYRLTVRDKQTRILPSINLTYQITDNFNFRTSFSRTAIRPDFRETGMFAFYSFDINGYIGGEQVVSTIVENTDIRLEWYPGPGEIISVTGYYKYLDKPIELVQGERHRNLYKYANMESATNMGLEMEIRKNFGFLSEKPWLNNLFIYANGTVLKSHVNALSAYNWINPPGETTAVRMQQRVPSQDRPLMGQSPWLLNLGFGYWGDKFGATANYNHRGYRTNLGNIDMSRVEFELAPRQLDFQLYGRFLKKKLEMKFNIANVLNDWTRFYRNNLYYSPGEIADQKERGNTVESKGDVRYNKKDGDIILYQSREGVRYNLSLTYSF</sequence>
<dbReference type="Gene3D" id="2.170.130.10">
    <property type="entry name" value="TonB-dependent receptor, plug domain"/>
    <property type="match status" value="1"/>
</dbReference>
<keyword evidence="8" id="KW-0675">Receptor</keyword>
<proteinExistence type="inferred from homology"/>
<evidence type="ECO:0000259" key="7">
    <source>
        <dbReference type="Pfam" id="PF07715"/>
    </source>
</evidence>
<evidence type="ECO:0000256" key="4">
    <source>
        <dbReference type="RuleBase" id="RU003357"/>
    </source>
</evidence>
<reference evidence="9" key="1">
    <citation type="journal article" date="2019" name="Int. J. Syst. Evol. Microbiol.">
        <title>The Global Catalogue of Microorganisms (GCM) 10K type strain sequencing project: providing services to taxonomists for standard genome sequencing and annotation.</title>
        <authorList>
            <consortium name="The Broad Institute Genomics Platform"/>
            <consortium name="The Broad Institute Genome Sequencing Center for Infectious Disease"/>
            <person name="Wu L."/>
            <person name="Ma J."/>
        </authorList>
    </citation>
    <scope>NUCLEOTIDE SEQUENCE [LARGE SCALE GENOMIC DNA]</scope>
    <source>
        <strain evidence="9">CCUG 52468</strain>
    </source>
</reference>
<evidence type="ECO:0000256" key="2">
    <source>
        <dbReference type="ARBA" id="ARBA00023136"/>
    </source>
</evidence>
<evidence type="ECO:0000256" key="5">
    <source>
        <dbReference type="SAM" id="Phobius"/>
    </source>
</evidence>
<feature type="transmembrane region" description="Helical" evidence="5">
    <location>
        <begin position="7"/>
        <end position="29"/>
    </location>
</feature>
<dbReference type="SUPFAM" id="SSF49464">
    <property type="entry name" value="Carboxypeptidase regulatory domain-like"/>
    <property type="match status" value="1"/>
</dbReference>
<dbReference type="InterPro" id="IPR036942">
    <property type="entry name" value="Beta-barrel_TonB_sf"/>
</dbReference>
<dbReference type="SUPFAM" id="SSF56935">
    <property type="entry name" value="Porins"/>
    <property type="match status" value="1"/>
</dbReference>
<protein>
    <submittedName>
        <fullName evidence="8">TonB-dependent receptor domain-containing protein</fullName>
    </submittedName>
</protein>
<dbReference type="InterPro" id="IPR037066">
    <property type="entry name" value="Plug_dom_sf"/>
</dbReference>
<dbReference type="EMBL" id="JBHTKY010000004">
    <property type="protein sequence ID" value="MFD1164852.1"/>
    <property type="molecule type" value="Genomic_DNA"/>
</dbReference>
<dbReference type="Gene3D" id="2.60.40.1120">
    <property type="entry name" value="Carboxypeptidase-like, regulatory domain"/>
    <property type="match status" value="1"/>
</dbReference>